<evidence type="ECO:0000256" key="8">
    <source>
        <dbReference type="ARBA" id="ARBA00022679"/>
    </source>
</evidence>
<dbReference type="Pfam" id="PF00912">
    <property type="entry name" value="Transgly"/>
    <property type="match status" value="1"/>
</dbReference>
<feature type="compositionally biased region" description="Low complexity" evidence="16">
    <location>
        <begin position="756"/>
        <end position="765"/>
    </location>
</feature>
<evidence type="ECO:0000259" key="19">
    <source>
        <dbReference type="Pfam" id="PF00912"/>
    </source>
</evidence>
<comment type="function">
    <text evidence="1">Cell wall formation. Synthesis of cross-linked peptidoglycan from the lipid intermediates. The enzyme has a penicillin-insensitive transglycosylase N-terminal domain (formation of linear glycan strands) and a penicillin-sensitive transpeptidase C-terminal domain (cross-linking of the peptide subunits).</text>
</comment>
<keyword evidence="9" id="KW-0378">Hydrolase</keyword>
<keyword evidence="11" id="KW-0046">Antibiotic resistance</keyword>
<feature type="domain" description="Glycosyl transferase family 51" evidence="19">
    <location>
        <begin position="98"/>
        <end position="268"/>
    </location>
</feature>
<evidence type="ECO:0000313" key="20">
    <source>
        <dbReference type="EMBL" id="MBC5728867.1"/>
    </source>
</evidence>
<keyword evidence="7" id="KW-0328">Glycosyltransferase</keyword>
<proteinExistence type="predicted"/>
<keyword evidence="21" id="KW-1185">Reference proteome</keyword>
<comment type="catalytic activity">
    <reaction evidence="13">
        <text>Preferential cleavage: (Ac)2-L-Lys-D-Ala-|-D-Ala. Also transpeptidation of peptidyl-alanyl moieties that are N-acyl substituents of D-alanine.</text>
        <dbReference type="EC" id="3.4.16.4"/>
    </reaction>
</comment>
<comment type="caution">
    <text evidence="20">The sequence shown here is derived from an EMBL/GenBank/DDBJ whole genome shotgun (WGS) entry which is preliminary data.</text>
</comment>
<keyword evidence="12" id="KW-0511">Multifunctional enzyme</keyword>
<dbReference type="Gene3D" id="1.10.3810.10">
    <property type="entry name" value="Biosynthetic peptidoglycan transglycosylase-like"/>
    <property type="match status" value="1"/>
</dbReference>
<evidence type="ECO:0000259" key="18">
    <source>
        <dbReference type="Pfam" id="PF00905"/>
    </source>
</evidence>
<dbReference type="PANTHER" id="PTHR32282:SF29">
    <property type="entry name" value="PENICILLIN-BINDING PROTEIN 1A"/>
    <property type="match status" value="1"/>
</dbReference>
<dbReference type="EC" id="3.4.16.4" evidence="3"/>
<reference evidence="20 21" key="1">
    <citation type="submission" date="2020-08" db="EMBL/GenBank/DDBJ databases">
        <title>Genome public.</title>
        <authorList>
            <person name="Liu C."/>
            <person name="Sun Q."/>
        </authorList>
    </citation>
    <scope>NUCLEOTIDE SEQUENCE [LARGE SCALE GENOMIC DNA]</scope>
    <source>
        <strain evidence="20 21">NSJ-71</strain>
    </source>
</reference>
<dbReference type="EC" id="2.4.99.28" evidence="14"/>
<evidence type="ECO:0000256" key="15">
    <source>
        <dbReference type="ARBA" id="ARBA00049902"/>
    </source>
</evidence>
<evidence type="ECO:0000256" key="12">
    <source>
        <dbReference type="ARBA" id="ARBA00023268"/>
    </source>
</evidence>
<dbReference type="SUPFAM" id="SSF56601">
    <property type="entry name" value="beta-lactamase/transpeptidase-like"/>
    <property type="match status" value="1"/>
</dbReference>
<evidence type="ECO:0000256" key="2">
    <source>
        <dbReference type="ARBA" id="ARBA00004401"/>
    </source>
</evidence>
<feature type="compositionally biased region" description="Low complexity" evidence="16">
    <location>
        <begin position="732"/>
        <end position="745"/>
    </location>
</feature>
<accession>A0ABR7HN41</accession>
<evidence type="ECO:0000256" key="10">
    <source>
        <dbReference type="ARBA" id="ARBA00022968"/>
    </source>
</evidence>
<evidence type="ECO:0000313" key="21">
    <source>
        <dbReference type="Proteomes" id="UP000636755"/>
    </source>
</evidence>
<protein>
    <recommendedName>
        <fullName evidence="4">Penicillin-binding protein 1A</fullName>
        <ecNumber evidence="14">2.4.99.28</ecNumber>
        <ecNumber evidence="3">3.4.16.4</ecNumber>
    </recommendedName>
</protein>
<evidence type="ECO:0000256" key="1">
    <source>
        <dbReference type="ARBA" id="ARBA00002624"/>
    </source>
</evidence>
<dbReference type="InterPro" id="IPR036950">
    <property type="entry name" value="PBP_transglycosylase"/>
</dbReference>
<evidence type="ECO:0000256" key="3">
    <source>
        <dbReference type="ARBA" id="ARBA00012448"/>
    </source>
</evidence>
<keyword evidence="17" id="KW-0812">Transmembrane</keyword>
<organism evidence="20 21">
    <name type="scientific">Ruminococcus intestinalis</name>
    <dbReference type="NCBI Taxonomy" id="2763066"/>
    <lineage>
        <taxon>Bacteria</taxon>
        <taxon>Bacillati</taxon>
        <taxon>Bacillota</taxon>
        <taxon>Clostridia</taxon>
        <taxon>Eubacteriales</taxon>
        <taxon>Oscillospiraceae</taxon>
        <taxon>Ruminococcus</taxon>
    </lineage>
</organism>
<dbReference type="InterPro" id="IPR001264">
    <property type="entry name" value="Glyco_trans_51"/>
</dbReference>
<keyword evidence="17" id="KW-0472">Membrane</keyword>
<keyword evidence="10" id="KW-0735">Signal-anchor</keyword>
<feature type="domain" description="Penicillin-binding protein transpeptidase" evidence="18">
    <location>
        <begin position="385"/>
        <end position="660"/>
    </location>
</feature>
<evidence type="ECO:0000256" key="13">
    <source>
        <dbReference type="ARBA" id="ARBA00034000"/>
    </source>
</evidence>
<dbReference type="InterPro" id="IPR023346">
    <property type="entry name" value="Lysozyme-like_dom_sf"/>
</dbReference>
<evidence type="ECO:0000256" key="17">
    <source>
        <dbReference type="SAM" id="Phobius"/>
    </source>
</evidence>
<dbReference type="InterPro" id="IPR012338">
    <property type="entry name" value="Beta-lactam/transpept-like"/>
</dbReference>
<evidence type="ECO:0000256" key="7">
    <source>
        <dbReference type="ARBA" id="ARBA00022676"/>
    </source>
</evidence>
<evidence type="ECO:0000256" key="9">
    <source>
        <dbReference type="ARBA" id="ARBA00022801"/>
    </source>
</evidence>
<gene>
    <name evidence="20" type="ORF">H8R91_10135</name>
</gene>
<evidence type="ECO:0000256" key="4">
    <source>
        <dbReference type="ARBA" id="ARBA00018638"/>
    </source>
</evidence>
<evidence type="ECO:0000256" key="5">
    <source>
        <dbReference type="ARBA" id="ARBA00022645"/>
    </source>
</evidence>
<keyword evidence="5" id="KW-0121">Carboxypeptidase</keyword>
<sequence>MRNKRETDISQYKDIQPEINPAVRKVNPIKRFFKALGKFIFTIFSVCVVAGLIATISLGIYIASLASEPTGIDLRAKSLNQTSFIMVQNSDGKFEQYQTLYSTENRIWVDNQKIPQAMKDAVVSIEDKRFFDHHGVDWTRTLSAVVSLASGTDSYGGSTITQQLIKNITDDNEVSLTRKMREICKALKLENEYTKDEILEAYLNVVNFGNNCQGVESAAQLYFDKSIENCSIAECAAIAGITQNPSKWNPLAYPENNKIRREIIINEMYDQGKITKDEYDAAMKESANMTFVGYTSDRDDEDDNDDGYVQNWYIDELFYDAQKDLAQYYNISEDAASDKLYTEGLKIYCAMDVRAQEMIENAAQNIDKSSDPELQIAMTLMGFDGRVIATVGSSDKKTGALSWDRATESSLQPGSSIKPVVVYPYAIDNKMLYFSSQIEDAPLEKYETNEYGELVSGPKNWYEGYKGTMLLPDAIEISSNGTAAQAMKMIGGPSVAYEQVVTKMGFSHLDEQDAYNSGGLSIGGLTGGVTVREMAAAYNYMGNGGLYYNPYTYYYITDSEDNIIIDNRNAVPKQAYSPTTAAIMNRLLHYNVTNSVNTAAGSARISGWDIIGKTGTTDADKDSWFCGMSPYATLAIWTGFDYPHTISNTNVATNTFNKVMSSYLSGMEHKDFKFPSNLIEAQYNPYSGLIVSTENVSGKYVGYYTEDNMPSNGGWDGYYDSSDSDNYDDYNYDSSSNYSDSSYSGDESHSGGGDGDTSSAESQGGEEPKPEESGGDTSSAESQGGEEPKPEESGGNVSAPGA</sequence>
<feature type="region of interest" description="Disordered" evidence="16">
    <location>
        <begin position="726"/>
        <end position="802"/>
    </location>
</feature>
<comment type="subcellular location">
    <subcellularLocation>
        <location evidence="2">Cell membrane</location>
        <topology evidence="2">Single-pass type II membrane protein</topology>
    </subcellularLocation>
</comment>
<evidence type="ECO:0000256" key="11">
    <source>
        <dbReference type="ARBA" id="ARBA00023251"/>
    </source>
</evidence>
<keyword evidence="17" id="KW-1133">Transmembrane helix</keyword>
<dbReference type="PANTHER" id="PTHR32282">
    <property type="entry name" value="BINDING PROTEIN TRANSPEPTIDASE, PUTATIVE-RELATED"/>
    <property type="match status" value="1"/>
</dbReference>
<evidence type="ECO:0000256" key="6">
    <source>
        <dbReference type="ARBA" id="ARBA00022670"/>
    </source>
</evidence>
<dbReference type="SUPFAM" id="SSF53955">
    <property type="entry name" value="Lysozyme-like"/>
    <property type="match status" value="1"/>
</dbReference>
<keyword evidence="8" id="KW-0808">Transferase</keyword>
<dbReference type="EMBL" id="JACOPS010000005">
    <property type="protein sequence ID" value="MBC5728867.1"/>
    <property type="molecule type" value="Genomic_DNA"/>
</dbReference>
<dbReference type="InterPro" id="IPR001460">
    <property type="entry name" value="PCN-bd_Tpept"/>
</dbReference>
<dbReference type="InterPro" id="IPR050396">
    <property type="entry name" value="Glycosyltr_51/Transpeptidase"/>
</dbReference>
<keyword evidence="6" id="KW-0645">Protease</keyword>
<dbReference type="RefSeq" id="WP_186935998.1">
    <property type="nucleotide sequence ID" value="NZ_JACOPS010000005.1"/>
</dbReference>
<evidence type="ECO:0000256" key="14">
    <source>
        <dbReference type="ARBA" id="ARBA00044770"/>
    </source>
</evidence>
<dbReference type="Gene3D" id="3.40.710.10">
    <property type="entry name" value="DD-peptidase/beta-lactamase superfamily"/>
    <property type="match status" value="1"/>
</dbReference>
<name>A0ABR7HN41_9FIRM</name>
<feature type="transmembrane region" description="Helical" evidence="17">
    <location>
        <begin position="39"/>
        <end position="63"/>
    </location>
</feature>
<dbReference type="Proteomes" id="UP000636755">
    <property type="component" value="Unassembled WGS sequence"/>
</dbReference>
<dbReference type="Pfam" id="PF00905">
    <property type="entry name" value="Transpeptidase"/>
    <property type="match status" value="1"/>
</dbReference>
<evidence type="ECO:0000256" key="16">
    <source>
        <dbReference type="SAM" id="MobiDB-lite"/>
    </source>
</evidence>
<comment type="catalytic activity">
    <reaction evidence="15">
        <text>[GlcNAc-(1-&gt;4)-Mur2Ac(oyl-L-Ala-gamma-D-Glu-L-Lys-D-Ala-D-Ala)](n)-di-trans,octa-cis-undecaprenyl diphosphate + beta-D-GlcNAc-(1-&gt;4)-Mur2Ac(oyl-L-Ala-gamma-D-Glu-L-Lys-D-Ala-D-Ala)-di-trans,octa-cis-undecaprenyl diphosphate = [GlcNAc-(1-&gt;4)-Mur2Ac(oyl-L-Ala-gamma-D-Glu-L-Lys-D-Ala-D-Ala)](n+1)-di-trans,octa-cis-undecaprenyl diphosphate + di-trans,octa-cis-undecaprenyl diphosphate + H(+)</text>
        <dbReference type="Rhea" id="RHEA:23708"/>
        <dbReference type="Rhea" id="RHEA-COMP:9602"/>
        <dbReference type="Rhea" id="RHEA-COMP:9603"/>
        <dbReference type="ChEBI" id="CHEBI:15378"/>
        <dbReference type="ChEBI" id="CHEBI:58405"/>
        <dbReference type="ChEBI" id="CHEBI:60033"/>
        <dbReference type="ChEBI" id="CHEBI:78435"/>
        <dbReference type="EC" id="2.4.99.28"/>
    </reaction>
</comment>